<organism evidence="1 2">
    <name type="scientific">Caerostris extrusa</name>
    <name type="common">Bark spider</name>
    <name type="synonym">Caerostris bankana</name>
    <dbReference type="NCBI Taxonomy" id="172846"/>
    <lineage>
        <taxon>Eukaryota</taxon>
        <taxon>Metazoa</taxon>
        <taxon>Ecdysozoa</taxon>
        <taxon>Arthropoda</taxon>
        <taxon>Chelicerata</taxon>
        <taxon>Arachnida</taxon>
        <taxon>Araneae</taxon>
        <taxon>Araneomorphae</taxon>
        <taxon>Entelegynae</taxon>
        <taxon>Araneoidea</taxon>
        <taxon>Araneidae</taxon>
        <taxon>Caerostris</taxon>
    </lineage>
</organism>
<gene>
    <name evidence="1" type="ORF">CEXT_812931</name>
</gene>
<protein>
    <recommendedName>
        <fullName evidence="3">EGF-like domain-containing protein</fullName>
    </recommendedName>
</protein>
<name>A0AAV4NES0_CAEEX</name>
<dbReference type="Proteomes" id="UP001054945">
    <property type="component" value="Unassembled WGS sequence"/>
</dbReference>
<comment type="caution">
    <text evidence="1">The sequence shown here is derived from an EMBL/GenBank/DDBJ whole genome shotgun (WGS) entry which is preliminary data.</text>
</comment>
<evidence type="ECO:0000313" key="2">
    <source>
        <dbReference type="Proteomes" id="UP001054945"/>
    </source>
</evidence>
<keyword evidence="2" id="KW-1185">Reference proteome</keyword>
<evidence type="ECO:0008006" key="3">
    <source>
        <dbReference type="Google" id="ProtNLM"/>
    </source>
</evidence>
<sequence>MRVLTELGGANCTKECKCENGAKCNPFNGSCICPKGWLRDWCHIPCETGFFMVKIVLRNVTARIIPAAMQRMGLVTVAKDFSEKSVIEYA</sequence>
<dbReference type="Gene3D" id="2.170.300.10">
    <property type="entry name" value="Tie2 ligand-binding domain superfamily"/>
    <property type="match status" value="1"/>
</dbReference>
<proteinExistence type="predicted"/>
<dbReference type="AlphaFoldDB" id="A0AAV4NES0"/>
<evidence type="ECO:0000313" key="1">
    <source>
        <dbReference type="EMBL" id="GIX82446.1"/>
    </source>
</evidence>
<dbReference type="EMBL" id="BPLR01020783">
    <property type="protein sequence ID" value="GIX82446.1"/>
    <property type="molecule type" value="Genomic_DNA"/>
</dbReference>
<reference evidence="1 2" key="1">
    <citation type="submission" date="2021-06" db="EMBL/GenBank/DDBJ databases">
        <title>Caerostris extrusa draft genome.</title>
        <authorList>
            <person name="Kono N."/>
            <person name="Arakawa K."/>
        </authorList>
    </citation>
    <scope>NUCLEOTIDE SEQUENCE [LARGE SCALE GENOMIC DNA]</scope>
</reference>
<accession>A0AAV4NES0</accession>